<dbReference type="GeneID" id="27666779"/>
<dbReference type="AlphaFoldDB" id="A0A0F2M2N2"/>
<dbReference type="RefSeq" id="XP_016585681.1">
    <property type="nucleotide sequence ID" value="XM_016731502.1"/>
</dbReference>
<evidence type="ECO:0000313" key="1">
    <source>
        <dbReference type="EMBL" id="KJR83005.1"/>
    </source>
</evidence>
<dbReference type="VEuPathDB" id="FungiDB:SPSK_04704"/>
<name>A0A0F2M2N2_SPOSC</name>
<dbReference type="KEGG" id="ssck:SPSK_04704"/>
<accession>A0A0F2M2N2</accession>
<protein>
    <submittedName>
        <fullName evidence="1">Uncharacterized protein</fullName>
    </submittedName>
</protein>
<reference evidence="1 2" key="2">
    <citation type="journal article" date="2015" name="Eukaryot. Cell">
        <title>Asexual propagation of a virulent clone complex in a human and feline outbreak of sporotrichosis.</title>
        <authorList>
            <person name="Teixeira Mde M."/>
            <person name="Rodrigues A.M."/>
            <person name="Tsui C.K."/>
            <person name="de Almeida L.G."/>
            <person name="Van Diepeningen A.D."/>
            <person name="van den Ende B.G."/>
            <person name="Fernandes G.F."/>
            <person name="Kano R."/>
            <person name="Hamelin R.C."/>
            <person name="Lopes-Bezerra L.M."/>
            <person name="Vasconcelos A.T."/>
            <person name="de Hoog S."/>
            <person name="de Camargo Z.P."/>
            <person name="Felipe M.S."/>
        </authorList>
    </citation>
    <scope>NUCLEOTIDE SEQUENCE [LARGE SCALE GENOMIC DNA]</scope>
    <source>
        <strain evidence="1 2">1099-18</strain>
    </source>
</reference>
<dbReference type="EMBL" id="AXCR01000010">
    <property type="protein sequence ID" value="KJR83005.1"/>
    <property type="molecule type" value="Genomic_DNA"/>
</dbReference>
<comment type="caution">
    <text evidence="1">The sequence shown here is derived from an EMBL/GenBank/DDBJ whole genome shotgun (WGS) entry which is preliminary data.</text>
</comment>
<gene>
    <name evidence="1" type="ORF">SPSK_04704</name>
</gene>
<sequence length="105" mass="12648">MDLRAAASAWDDPRAPLQHSTLNLLVWARDVLGRLYQASPEWCQLRWGTRVISFVLSVCRLCQRRHSWAKLHVRRKWIAPKWGRPKLEHKEYRGERRTRDLDDRF</sequence>
<dbReference type="Proteomes" id="UP000033710">
    <property type="component" value="Unassembled WGS sequence"/>
</dbReference>
<reference evidence="1 2" key="1">
    <citation type="journal article" date="2014" name="BMC Genomics">
        <title>Comparative genomics of the major fungal agents of human and animal Sporotrichosis: Sporothrix schenckii and Sporothrix brasiliensis.</title>
        <authorList>
            <person name="Teixeira M.M."/>
            <person name="de Almeida L.G."/>
            <person name="Kubitschek-Barreira P."/>
            <person name="Alves F.L."/>
            <person name="Kioshima E.S."/>
            <person name="Abadio A.K."/>
            <person name="Fernandes L."/>
            <person name="Derengowski L.S."/>
            <person name="Ferreira K.S."/>
            <person name="Souza R.C."/>
            <person name="Ruiz J.C."/>
            <person name="de Andrade N.C."/>
            <person name="Paes H.C."/>
            <person name="Nicola A.M."/>
            <person name="Albuquerque P."/>
            <person name="Gerber A.L."/>
            <person name="Martins V.P."/>
            <person name="Peconick L.D."/>
            <person name="Neto A.V."/>
            <person name="Chaucanez C.B."/>
            <person name="Silva P.A."/>
            <person name="Cunha O.L."/>
            <person name="de Oliveira F.F."/>
            <person name="dos Santos T.C."/>
            <person name="Barros A.L."/>
            <person name="Soares M.A."/>
            <person name="de Oliveira L.M."/>
            <person name="Marini M.M."/>
            <person name="Villalobos-Duno H."/>
            <person name="Cunha M.M."/>
            <person name="de Hoog S."/>
            <person name="da Silveira J.F."/>
            <person name="Henrissat B."/>
            <person name="Nino-Vega G.A."/>
            <person name="Cisalpino P.S."/>
            <person name="Mora-Montes H.M."/>
            <person name="Almeida S.R."/>
            <person name="Stajich J.E."/>
            <person name="Lopes-Bezerra L.M."/>
            <person name="Vasconcelos A.T."/>
            <person name="Felipe M.S."/>
        </authorList>
    </citation>
    <scope>NUCLEOTIDE SEQUENCE [LARGE SCALE GENOMIC DNA]</scope>
    <source>
        <strain evidence="1 2">1099-18</strain>
    </source>
</reference>
<organism evidence="1 2">
    <name type="scientific">Sporothrix schenckii 1099-18</name>
    <dbReference type="NCBI Taxonomy" id="1397361"/>
    <lineage>
        <taxon>Eukaryota</taxon>
        <taxon>Fungi</taxon>
        <taxon>Dikarya</taxon>
        <taxon>Ascomycota</taxon>
        <taxon>Pezizomycotina</taxon>
        <taxon>Sordariomycetes</taxon>
        <taxon>Sordariomycetidae</taxon>
        <taxon>Ophiostomatales</taxon>
        <taxon>Ophiostomataceae</taxon>
        <taxon>Sporothrix</taxon>
    </lineage>
</organism>
<evidence type="ECO:0000313" key="2">
    <source>
        <dbReference type="Proteomes" id="UP000033710"/>
    </source>
</evidence>
<proteinExistence type="predicted"/>